<evidence type="ECO:0000313" key="5">
    <source>
        <dbReference type="Proteomes" id="UP000298468"/>
    </source>
</evidence>
<dbReference type="Gene3D" id="2.30.290.10">
    <property type="entry name" value="BH3618-like"/>
    <property type="match status" value="1"/>
</dbReference>
<dbReference type="RefSeq" id="WP_134641778.1">
    <property type="nucleotide sequence ID" value="NZ_SOHM01000031.1"/>
</dbReference>
<evidence type="ECO:0000256" key="3">
    <source>
        <dbReference type="ARBA" id="ARBA00022845"/>
    </source>
</evidence>
<dbReference type="EMBL" id="SOHM01000031">
    <property type="protein sequence ID" value="TFD87297.1"/>
    <property type="molecule type" value="Genomic_DNA"/>
</dbReference>
<dbReference type="PANTHER" id="PTHR39190:SF1">
    <property type="entry name" value="FLAGELLAR ASSEMBLY FACTOR FLIW"/>
    <property type="match status" value="1"/>
</dbReference>
<evidence type="ECO:0000256" key="2">
    <source>
        <dbReference type="ARBA" id="ARBA00022795"/>
    </source>
</evidence>
<dbReference type="Proteomes" id="UP000298468">
    <property type="component" value="Unassembled WGS sequence"/>
</dbReference>
<dbReference type="AlphaFoldDB" id="A0A4R9BMB3"/>
<dbReference type="Pfam" id="PF02623">
    <property type="entry name" value="FliW"/>
    <property type="match status" value="1"/>
</dbReference>
<dbReference type="InterPro" id="IPR024046">
    <property type="entry name" value="Flagellar_assmbl_FliW_dom_sf"/>
</dbReference>
<dbReference type="OrthoDB" id="3268119at2"/>
<dbReference type="InterPro" id="IPR003775">
    <property type="entry name" value="Flagellar_assembly_factor_FliW"/>
</dbReference>
<keyword evidence="4" id="KW-0969">Cilium</keyword>
<comment type="caution">
    <text evidence="4">The sequence shown here is derived from an EMBL/GenBank/DDBJ whole genome shotgun (WGS) entry which is preliminary data.</text>
</comment>
<accession>A0A4R9BMB3</accession>
<organism evidence="4 5">
    <name type="scientific">Cryobacterium lactosi</name>
    <dbReference type="NCBI Taxonomy" id="1259202"/>
    <lineage>
        <taxon>Bacteria</taxon>
        <taxon>Bacillati</taxon>
        <taxon>Actinomycetota</taxon>
        <taxon>Actinomycetes</taxon>
        <taxon>Micrococcales</taxon>
        <taxon>Microbacteriaceae</taxon>
        <taxon>Cryobacterium</taxon>
    </lineage>
</organism>
<keyword evidence="4" id="KW-0966">Cell projection</keyword>
<gene>
    <name evidence="4" type="ORF">E3T61_15905</name>
</gene>
<protein>
    <submittedName>
        <fullName evidence="4">Flagellar assembly protein FliW</fullName>
    </submittedName>
</protein>
<keyword evidence="3" id="KW-0810">Translation regulation</keyword>
<keyword evidence="2" id="KW-1005">Bacterial flagellum biogenesis</keyword>
<name>A0A4R9BMB3_9MICO</name>
<dbReference type="GO" id="GO:0044780">
    <property type="term" value="P:bacterial-type flagellum assembly"/>
    <property type="evidence" value="ECO:0007669"/>
    <property type="project" value="InterPro"/>
</dbReference>
<reference evidence="4 5" key="1">
    <citation type="submission" date="2019-03" db="EMBL/GenBank/DDBJ databases">
        <title>Genomics of glacier-inhabiting Cryobacterium strains.</title>
        <authorList>
            <person name="Liu Q."/>
            <person name="Xin Y.-H."/>
        </authorList>
    </citation>
    <scope>NUCLEOTIDE SEQUENCE [LARGE SCALE GENOMIC DNA]</scope>
    <source>
        <strain evidence="4 5">Sr59</strain>
    </source>
</reference>
<keyword evidence="5" id="KW-1185">Reference proteome</keyword>
<sequence>MTATLSFLSPPPGLAPLTDFQLREITGAAGLFALQSAVDLHTRLFVLDASVYLPDYAPVISDEHARALDLAGPDQAMVLVVTNPGETGTTVNLMAPIVVNADTGRCAQIILDGQDWPLRAELTPRAEAPSAAQHNTARE</sequence>
<dbReference type="PANTHER" id="PTHR39190">
    <property type="entry name" value="FLAGELLAR ASSEMBLY FACTOR FLIW"/>
    <property type="match status" value="1"/>
</dbReference>
<keyword evidence="1" id="KW-0963">Cytoplasm</keyword>
<keyword evidence="4" id="KW-0282">Flagellum</keyword>
<dbReference type="GO" id="GO:0006417">
    <property type="term" value="P:regulation of translation"/>
    <property type="evidence" value="ECO:0007669"/>
    <property type="project" value="UniProtKB-KW"/>
</dbReference>
<evidence type="ECO:0000256" key="1">
    <source>
        <dbReference type="ARBA" id="ARBA00022490"/>
    </source>
</evidence>
<proteinExistence type="predicted"/>
<dbReference type="SUPFAM" id="SSF141457">
    <property type="entry name" value="BH3618-like"/>
    <property type="match status" value="1"/>
</dbReference>
<evidence type="ECO:0000313" key="4">
    <source>
        <dbReference type="EMBL" id="TFD87297.1"/>
    </source>
</evidence>